<dbReference type="Proteomes" id="UP000002499">
    <property type="component" value="Unassembled WGS sequence"/>
</dbReference>
<gene>
    <name evidence="1" type="ORF">MAC_05428</name>
</gene>
<organism evidence="2">
    <name type="scientific">Metarhizium acridum (strain CQMa 102)</name>
    <dbReference type="NCBI Taxonomy" id="655827"/>
    <lineage>
        <taxon>Eukaryota</taxon>
        <taxon>Fungi</taxon>
        <taxon>Dikarya</taxon>
        <taxon>Ascomycota</taxon>
        <taxon>Pezizomycotina</taxon>
        <taxon>Sordariomycetes</taxon>
        <taxon>Hypocreomycetidae</taxon>
        <taxon>Hypocreales</taxon>
        <taxon>Clavicipitaceae</taxon>
        <taxon>Metarhizium</taxon>
    </lineage>
</organism>
<dbReference type="InParanoid" id="E9E6D0"/>
<keyword evidence="2" id="KW-1185">Reference proteome</keyword>
<sequence length="304" mass="33947">MNCDPDPPFITDGDMQALAPLLPDLQKLANKESNCAALLPVAEGDNIMDAFLEALLALFSNAKQIKVEMQATLRGFPRLLRLASHLDLPVGLTLNLPRPSWQLEEFLGWRFGRENGTSNFTLHLEKSALCLYRHIIQSATAHDLAFLRITAGKQTLPLDVEDIVSAFRTHKTIRTLILDWTPWQSGDPSEPHPKTASFPLRSYFSLKGLQNLQHFTVSSRVLKAALMEPSSGSFAHMLPKSLKMLFISGDCEDWQIAALHDLVRGKHLPNLSRVGVGKIVGWGDLLLECHREMRAAEIEFLINP</sequence>
<evidence type="ECO:0000313" key="1">
    <source>
        <dbReference type="EMBL" id="EFY88534.1"/>
    </source>
</evidence>
<dbReference type="HOGENOM" id="CLU_783217_0_0_1"/>
<proteinExistence type="predicted"/>
<dbReference type="OrthoDB" id="4937413at2759"/>
<reference evidence="1 2" key="1">
    <citation type="journal article" date="2011" name="PLoS Genet.">
        <title>Genome sequencing and comparative transcriptomics of the model entomopathogenic fungi Metarhizium anisopliae and M. acridum.</title>
        <authorList>
            <person name="Gao Q."/>
            <person name="Jin K."/>
            <person name="Ying S.H."/>
            <person name="Zhang Y."/>
            <person name="Xiao G."/>
            <person name="Shang Y."/>
            <person name="Duan Z."/>
            <person name="Hu X."/>
            <person name="Xie X.Q."/>
            <person name="Zhou G."/>
            <person name="Peng G."/>
            <person name="Luo Z."/>
            <person name="Huang W."/>
            <person name="Wang B."/>
            <person name="Fang W."/>
            <person name="Wang S."/>
            <person name="Zhong Y."/>
            <person name="Ma L.J."/>
            <person name="St Leger R.J."/>
            <person name="Zhao G.P."/>
            <person name="Pei Y."/>
            <person name="Feng M.G."/>
            <person name="Xia Y."/>
            <person name="Wang C."/>
        </authorList>
    </citation>
    <scope>NUCLEOTIDE SEQUENCE [LARGE SCALE GENOMIC DNA]</scope>
    <source>
        <strain evidence="1 2">CQMa 102</strain>
    </source>
</reference>
<dbReference type="eggNOG" id="ENOG502RPSN">
    <property type="taxonomic scope" value="Eukaryota"/>
</dbReference>
<dbReference type="EMBL" id="GL698510">
    <property type="protein sequence ID" value="EFY88534.1"/>
    <property type="molecule type" value="Genomic_DNA"/>
</dbReference>
<dbReference type="AlphaFoldDB" id="E9E6D0"/>
<accession>E9E6D0</accession>
<evidence type="ECO:0000313" key="2">
    <source>
        <dbReference type="Proteomes" id="UP000002499"/>
    </source>
</evidence>
<name>E9E6D0_METAQ</name>
<dbReference type="GeneID" id="19249739"/>
<protein>
    <submittedName>
        <fullName evidence="1">Uncharacterized protein</fullName>
    </submittedName>
</protein>
<dbReference type="KEGG" id="maw:19249739"/>
<dbReference type="RefSeq" id="XP_007811768.1">
    <property type="nucleotide sequence ID" value="XM_007813577.1"/>
</dbReference>